<evidence type="ECO:0000256" key="1">
    <source>
        <dbReference type="ARBA" id="ARBA00008129"/>
    </source>
</evidence>
<evidence type="ECO:0000313" key="6">
    <source>
        <dbReference type="EMBL" id="OJJ73304.1"/>
    </source>
</evidence>
<evidence type="ECO:0000259" key="5">
    <source>
        <dbReference type="PROSITE" id="PS50263"/>
    </source>
</evidence>
<evidence type="ECO:0000256" key="4">
    <source>
        <dbReference type="ARBA" id="ARBA00039045"/>
    </source>
</evidence>
<dbReference type="VEuPathDB" id="FungiDB:ASPBRDRAFT_28556"/>
<dbReference type="PROSITE" id="PS50263">
    <property type="entry name" value="CN_HYDROLASE"/>
    <property type="match status" value="1"/>
</dbReference>
<dbReference type="STRING" id="767769.A0A1L9UNH9"/>
<proteinExistence type="inferred from homology"/>
<dbReference type="Proteomes" id="UP000184499">
    <property type="component" value="Unassembled WGS sequence"/>
</dbReference>
<dbReference type="InterPro" id="IPR044149">
    <property type="entry name" value="Nitrilases_CHs"/>
</dbReference>
<dbReference type="EC" id="3.5.5.1" evidence="4"/>
<keyword evidence="7" id="KW-1185">Reference proteome</keyword>
<dbReference type="PANTHER" id="PTHR46044:SF14">
    <property type="entry name" value="ARYLACETONITRILASE"/>
    <property type="match status" value="1"/>
</dbReference>
<name>A0A1L9UNH9_ASPBC</name>
<dbReference type="GO" id="GO:0000257">
    <property type="term" value="F:nitrilase activity"/>
    <property type="evidence" value="ECO:0007669"/>
    <property type="project" value="UniProtKB-EC"/>
</dbReference>
<organism evidence="6 7">
    <name type="scientific">Aspergillus brasiliensis (strain CBS 101740 / IMI 381727 / IBT 21946)</name>
    <dbReference type="NCBI Taxonomy" id="767769"/>
    <lineage>
        <taxon>Eukaryota</taxon>
        <taxon>Fungi</taxon>
        <taxon>Dikarya</taxon>
        <taxon>Ascomycota</taxon>
        <taxon>Pezizomycotina</taxon>
        <taxon>Eurotiomycetes</taxon>
        <taxon>Eurotiomycetidae</taxon>
        <taxon>Eurotiales</taxon>
        <taxon>Aspergillaceae</taxon>
        <taxon>Aspergillus</taxon>
        <taxon>Aspergillus subgen. Circumdati</taxon>
    </lineage>
</organism>
<gene>
    <name evidence="6" type="ORF">ASPBRDRAFT_28556</name>
</gene>
<dbReference type="AlphaFoldDB" id="A0A1L9UNH9"/>
<accession>A0A1L9UNH9</accession>
<protein>
    <recommendedName>
        <fullName evidence="4">nitrilase</fullName>
        <ecNumber evidence="4">3.5.5.1</ecNumber>
    </recommendedName>
</protein>
<comment type="similarity">
    <text evidence="1">Belongs to the carbon-nitrogen hydrolase superfamily. Nitrilase family.</text>
</comment>
<keyword evidence="2" id="KW-0378">Hydrolase</keyword>
<dbReference type="RefSeq" id="XP_067480552.1">
    <property type="nucleotide sequence ID" value="XM_067622523.1"/>
</dbReference>
<dbReference type="GeneID" id="93575011"/>
<dbReference type="InterPro" id="IPR036526">
    <property type="entry name" value="C-N_Hydrolase_sf"/>
</dbReference>
<evidence type="ECO:0000256" key="3">
    <source>
        <dbReference type="ARBA" id="ARBA00036406"/>
    </source>
</evidence>
<evidence type="ECO:0000313" key="7">
    <source>
        <dbReference type="Proteomes" id="UP000184499"/>
    </source>
</evidence>
<evidence type="ECO:0000256" key="2">
    <source>
        <dbReference type="ARBA" id="ARBA00022801"/>
    </source>
</evidence>
<sequence length="100" mass="11434">MTKANPQTAATHKFEMVSEYMKHSLKRDSPEMRTIQECAAANNIAVCLGYSENDNDSLYLSQSFIGKDGKIKMHRRKIKPTHVETHHLRRGQCRLVDECG</sequence>
<reference evidence="7" key="1">
    <citation type="journal article" date="2017" name="Genome Biol.">
        <title>Comparative genomics reveals high biological diversity and specific adaptations in the industrially and medically important fungal genus Aspergillus.</title>
        <authorList>
            <person name="de Vries R.P."/>
            <person name="Riley R."/>
            <person name="Wiebenga A."/>
            <person name="Aguilar-Osorio G."/>
            <person name="Amillis S."/>
            <person name="Uchima C.A."/>
            <person name="Anderluh G."/>
            <person name="Asadollahi M."/>
            <person name="Askin M."/>
            <person name="Barry K."/>
            <person name="Battaglia E."/>
            <person name="Bayram O."/>
            <person name="Benocci T."/>
            <person name="Braus-Stromeyer S.A."/>
            <person name="Caldana C."/>
            <person name="Canovas D."/>
            <person name="Cerqueira G.C."/>
            <person name="Chen F."/>
            <person name="Chen W."/>
            <person name="Choi C."/>
            <person name="Clum A."/>
            <person name="Dos Santos R.A."/>
            <person name="Damasio A.R."/>
            <person name="Diallinas G."/>
            <person name="Emri T."/>
            <person name="Fekete E."/>
            <person name="Flipphi M."/>
            <person name="Freyberg S."/>
            <person name="Gallo A."/>
            <person name="Gournas C."/>
            <person name="Habgood R."/>
            <person name="Hainaut M."/>
            <person name="Harispe M.L."/>
            <person name="Henrissat B."/>
            <person name="Hilden K.S."/>
            <person name="Hope R."/>
            <person name="Hossain A."/>
            <person name="Karabika E."/>
            <person name="Karaffa L."/>
            <person name="Karanyi Z."/>
            <person name="Krasevec N."/>
            <person name="Kuo A."/>
            <person name="Kusch H."/>
            <person name="LaButti K."/>
            <person name="Lagendijk E.L."/>
            <person name="Lapidus A."/>
            <person name="Levasseur A."/>
            <person name="Lindquist E."/>
            <person name="Lipzen A."/>
            <person name="Logrieco A.F."/>
            <person name="MacCabe A."/>
            <person name="Maekelae M.R."/>
            <person name="Malavazi I."/>
            <person name="Melin P."/>
            <person name="Meyer V."/>
            <person name="Mielnichuk N."/>
            <person name="Miskei M."/>
            <person name="Molnar A.P."/>
            <person name="Mule G."/>
            <person name="Ngan C.Y."/>
            <person name="Orejas M."/>
            <person name="Orosz E."/>
            <person name="Ouedraogo J.P."/>
            <person name="Overkamp K.M."/>
            <person name="Park H.-S."/>
            <person name="Perrone G."/>
            <person name="Piumi F."/>
            <person name="Punt P.J."/>
            <person name="Ram A.F."/>
            <person name="Ramon A."/>
            <person name="Rauscher S."/>
            <person name="Record E."/>
            <person name="Riano-Pachon D.M."/>
            <person name="Robert V."/>
            <person name="Roehrig J."/>
            <person name="Ruller R."/>
            <person name="Salamov A."/>
            <person name="Salih N.S."/>
            <person name="Samson R.A."/>
            <person name="Sandor E."/>
            <person name="Sanguinetti M."/>
            <person name="Schuetze T."/>
            <person name="Sepcic K."/>
            <person name="Shelest E."/>
            <person name="Sherlock G."/>
            <person name="Sophianopoulou V."/>
            <person name="Squina F.M."/>
            <person name="Sun H."/>
            <person name="Susca A."/>
            <person name="Todd R.B."/>
            <person name="Tsang A."/>
            <person name="Unkles S.E."/>
            <person name="van de Wiele N."/>
            <person name="van Rossen-Uffink D."/>
            <person name="Oliveira J.V."/>
            <person name="Vesth T.C."/>
            <person name="Visser J."/>
            <person name="Yu J.-H."/>
            <person name="Zhou M."/>
            <person name="Andersen M.R."/>
            <person name="Archer D.B."/>
            <person name="Baker S.E."/>
            <person name="Benoit I."/>
            <person name="Brakhage A.A."/>
            <person name="Braus G.H."/>
            <person name="Fischer R."/>
            <person name="Frisvad J.C."/>
            <person name="Goldman G.H."/>
            <person name="Houbraken J."/>
            <person name="Oakley B."/>
            <person name="Pocsi I."/>
            <person name="Scazzocchio C."/>
            <person name="Seiboth B."/>
            <person name="vanKuyk P.A."/>
            <person name="Wortman J."/>
            <person name="Dyer P.S."/>
            <person name="Grigoriev I.V."/>
        </authorList>
    </citation>
    <scope>NUCLEOTIDE SEQUENCE [LARGE SCALE GENOMIC DNA]</scope>
    <source>
        <strain evidence="7">CBS 101740 / IMI 381727 / IBT 21946</strain>
    </source>
</reference>
<dbReference type="OrthoDB" id="10250282at2759"/>
<dbReference type="Gene3D" id="3.60.110.10">
    <property type="entry name" value="Carbon-nitrogen hydrolase"/>
    <property type="match status" value="1"/>
</dbReference>
<dbReference type="EMBL" id="KV878682">
    <property type="protein sequence ID" value="OJJ73304.1"/>
    <property type="molecule type" value="Genomic_DNA"/>
</dbReference>
<comment type="catalytic activity">
    <reaction evidence="3">
        <text>a nitrile + 2 H2O = a carboxylate + NH4(+)</text>
        <dbReference type="Rhea" id="RHEA:21724"/>
        <dbReference type="ChEBI" id="CHEBI:15377"/>
        <dbReference type="ChEBI" id="CHEBI:18379"/>
        <dbReference type="ChEBI" id="CHEBI:28938"/>
        <dbReference type="ChEBI" id="CHEBI:29067"/>
        <dbReference type="EC" id="3.5.5.1"/>
    </reaction>
</comment>
<dbReference type="InterPro" id="IPR003010">
    <property type="entry name" value="C-N_Hydrolase"/>
</dbReference>
<dbReference type="SUPFAM" id="SSF56317">
    <property type="entry name" value="Carbon-nitrogen hydrolase"/>
    <property type="match status" value="1"/>
</dbReference>
<feature type="domain" description="CN hydrolase" evidence="5">
    <location>
        <begin position="1"/>
        <end position="100"/>
    </location>
</feature>
<dbReference type="Pfam" id="PF00795">
    <property type="entry name" value="CN_hydrolase"/>
    <property type="match status" value="1"/>
</dbReference>
<dbReference type="PANTHER" id="PTHR46044">
    <property type="entry name" value="NITRILASE"/>
    <property type="match status" value="1"/>
</dbReference>